<dbReference type="RefSeq" id="WP_251100183.1">
    <property type="nucleotide sequence ID" value="NZ_JAMQBH010000028.1"/>
</dbReference>
<dbReference type="Proteomes" id="UP001523263">
    <property type="component" value="Unassembled WGS sequence"/>
</dbReference>
<sequence>MSEAPAAATSAVVQADARAGLAAGGFDEPRFTRNEADGQFSACVLRALVSTAADPDPQDTARLAAEMKRRGWTRTGFWAEDGMQMLSLRKSPWTLDIGGGTVPQDQPALPEGGLPQDFTGLVLSMADRDCLDRVHARLSP</sequence>
<proteinExistence type="predicted"/>
<name>A0ABT0W2M4_STRGI</name>
<protein>
    <submittedName>
        <fullName evidence="1">Uncharacterized protein</fullName>
    </submittedName>
</protein>
<gene>
    <name evidence="1" type="ORF">NC658_32055</name>
</gene>
<keyword evidence="2" id="KW-1185">Reference proteome</keyword>
<evidence type="ECO:0000313" key="2">
    <source>
        <dbReference type="Proteomes" id="UP001523263"/>
    </source>
</evidence>
<dbReference type="EMBL" id="JAMQBH010000028">
    <property type="protein sequence ID" value="MCM2517833.1"/>
    <property type="molecule type" value="Genomic_DNA"/>
</dbReference>
<organism evidence="1 2">
    <name type="scientific">Streptomyces griseoincarnatus</name>
    <dbReference type="NCBI Taxonomy" id="29305"/>
    <lineage>
        <taxon>Bacteria</taxon>
        <taxon>Bacillati</taxon>
        <taxon>Actinomycetota</taxon>
        <taxon>Actinomycetes</taxon>
        <taxon>Kitasatosporales</taxon>
        <taxon>Streptomycetaceae</taxon>
        <taxon>Streptomyces</taxon>
        <taxon>Streptomyces griseoincarnatus group</taxon>
    </lineage>
</organism>
<comment type="caution">
    <text evidence="1">The sequence shown here is derived from an EMBL/GenBank/DDBJ whole genome shotgun (WGS) entry which is preliminary data.</text>
</comment>
<evidence type="ECO:0000313" key="1">
    <source>
        <dbReference type="EMBL" id="MCM2517833.1"/>
    </source>
</evidence>
<accession>A0ABT0W2M4</accession>
<reference evidence="1 2" key="1">
    <citation type="submission" date="2022-06" db="EMBL/GenBank/DDBJ databases">
        <title>Whole genome sequence of Streptomyces griseoincarnatus RB7AG.</title>
        <authorList>
            <person name="Ray L."/>
            <person name="Behera S."/>
            <person name="Panda A.N."/>
        </authorList>
    </citation>
    <scope>NUCLEOTIDE SEQUENCE [LARGE SCALE GENOMIC DNA]</scope>
    <source>
        <strain evidence="1 2">RB7AG</strain>
    </source>
</reference>